<organism evidence="9 10">
    <name type="scientific">Candidatus Thermoflexus japonica</name>
    <dbReference type="NCBI Taxonomy" id="2035417"/>
    <lineage>
        <taxon>Bacteria</taxon>
        <taxon>Bacillati</taxon>
        <taxon>Chloroflexota</taxon>
        <taxon>Thermoflexia</taxon>
        <taxon>Thermoflexales</taxon>
        <taxon>Thermoflexaceae</taxon>
        <taxon>Thermoflexus</taxon>
    </lineage>
</organism>
<dbReference type="AlphaFoldDB" id="A0A2H5Y5P9"/>
<dbReference type="GO" id="GO:0005886">
    <property type="term" value="C:plasma membrane"/>
    <property type="evidence" value="ECO:0007669"/>
    <property type="project" value="UniProtKB-SubCell"/>
</dbReference>
<dbReference type="InterPro" id="IPR000522">
    <property type="entry name" value="ABC_transptr_permease_BtuC"/>
</dbReference>
<dbReference type="SUPFAM" id="SSF81345">
    <property type="entry name" value="ABC transporter involved in vitamin B12 uptake, BtuC"/>
    <property type="match status" value="1"/>
</dbReference>
<keyword evidence="7 8" id="KW-0472">Membrane</keyword>
<dbReference type="PANTHER" id="PTHR30472:SF25">
    <property type="entry name" value="ABC TRANSPORTER PERMEASE PROTEIN MJ0876-RELATED"/>
    <property type="match status" value="1"/>
</dbReference>
<feature type="transmembrane region" description="Helical" evidence="8">
    <location>
        <begin position="160"/>
        <end position="181"/>
    </location>
</feature>
<feature type="transmembrane region" description="Helical" evidence="8">
    <location>
        <begin position="255"/>
        <end position="282"/>
    </location>
</feature>
<protein>
    <submittedName>
        <fullName evidence="9">Hemin transport system permease protein HmuU</fullName>
    </submittedName>
</protein>
<dbReference type="PANTHER" id="PTHR30472">
    <property type="entry name" value="FERRIC ENTEROBACTIN TRANSPORT SYSTEM PERMEASE PROTEIN"/>
    <property type="match status" value="1"/>
</dbReference>
<keyword evidence="3" id="KW-0813">Transport</keyword>
<name>A0A2H5Y5P9_9CHLR</name>
<evidence type="ECO:0000256" key="2">
    <source>
        <dbReference type="ARBA" id="ARBA00007935"/>
    </source>
</evidence>
<evidence type="ECO:0000256" key="6">
    <source>
        <dbReference type="ARBA" id="ARBA00022989"/>
    </source>
</evidence>
<dbReference type="GO" id="GO:0022857">
    <property type="term" value="F:transmembrane transporter activity"/>
    <property type="evidence" value="ECO:0007669"/>
    <property type="project" value="InterPro"/>
</dbReference>
<dbReference type="FunFam" id="1.10.3470.10:FF:000001">
    <property type="entry name" value="Vitamin B12 ABC transporter permease BtuC"/>
    <property type="match status" value="1"/>
</dbReference>
<evidence type="ECO:0000256" key="8">
    <source>
        <dbReference type="SAM" id="Phobius"/>
    </source>
</evidence>
<comment type="caution">
    <text evidence="9">The sequence shown here is derived from an EMBL/GenBank/DDBJ whole genome shotgun (WGS) entry which is preliminary data.</text>
</comment>
<accession>A0A2H5Y5P9</accession>
<feature type="transmembrane region" description="Helical" evidence="8">
    <location>
        <begin position="20"/>
        <end position="43"/>
    </location>
</feature>
<gene>
    <name evidence="9" type="primary">hmuU</name>
    <name evidence="9" type="ORF">HRbin22_01012</name>
</gene>
<dbReference type="Pfam" id="PF01032">
    <property type="entry name" value="FecCD"/>
    <property type="match status" value="1"/>
</dbReference>
<feature type="transmembrane region" description="Helical" evidence="8">
    <location>
        <begin position="102"/>
        <end position="120"/>
    </location>
</feature>
<dbReference type="Proteomes" id="UP000236642">
    <property type="component" value="Unassembled WGS sequence"/>
</dbReference>
<evidence type="ECO:0000313" key="10">
    <source>
        <dbReference type="Proteomes" id="UP000236642"/>
    </source>
</evidence>
<dbReference type="GO" id="GO:0033214">
    <property type="term" value="P:siderophore-iron import into cell"/>
    <property type="evidence" value="ECO:0007669"/>
    <property type="project" value="TreeGrafter"/>
</dbReference>
<evidence type="ECO:0000256" key="1">
    <source>
        <dbReference type="ARBA" id="ARBA00004651"/>
    </source>
</evidence>
<keyword evidence="6 8" id="KW-1133">Transmembrane helix</keyword>
<feature type="transmembrane region" description="Helical" evidence="8">
    <location>
        <begin position="294"/>
        <end position="316"/>
    </location>
</feature>
<feature type="transmembrane region" description="Helical" evidence="8">
    <location>
        <begin position="322"/>
        <end position="340"/>
    </location>
</feature>
<reference evidence="10" key="1">
    <citation type="submission" date="2017-09" db="EMBL/GenBank/DDBJ databases">
        <title>Metaegenomics of thermophilic ammonia-oxidizing enrichment culture.</title>
        <authorList>
            <person name="Kato S."/>
            <person name="Suzuki K."/>
        </authorList>
    </citation>
    <scope>NUCLEOTIDE SEQUENCE [LARGE SCALE GENOMIC DNA]</scope>
</reference>
<feature type="transmembrane region" description="Helical" evidence="8">
    <location>
        <begin position="73"/>
        <end position="90"/>
    </location>
</feature>
<comment type="similarity">
    <text evidence="2">Belongs to the binding-protein-dependent transport system permease family. FecCD subfamily.</text>
</comment>
<feature type="transmembrane region" description="Helical" evidence="8">
    <location>
        <begin position="126"/>
        <end position="148"/>
    </location>
</feature>
<evidence type="ECO:0000256" key="7">
    <source>
        <dbReference type="ARBA" id="ARBA00023136"/>
    </source>
</evidence>
<dbReference type="CDD" id="cd06550">
    <property type="entry name" value="TM_ABC_iron-siderophores_like"/>
    <property type="match status" value="1"/>
</dbReference>
<evidence type="ECO:0000313" key="9">
    <source>
        <dbReference type="EMBL" id="GBD08771.1"/>
    </source>
</evidence>
<proteinExistence type="inferred from homology"/>
<dbReference type="Gene3D" id="1.10.3470.10">
    <property type="entry name" value="ABC transporter involved in vitamin B12 uptake, BtuC"/>
    <property type="match status" value="1"/>
</dbReference>
<keyword evidence="4" id="KW-1003">Cell membrane</keyword>
<comment type="subcellular location">
    <subcellularLocation>
        <location evidence="1">Cell membrane</location>
        <topology evidence="1">Multi-pass membrane protein</topology>
    </subcellularLocation>
</comment>
<evidence type="ECO:0000256" key="5">
    <source>
        <dbReference type="ARBA" id="ARBA00022692"/>
    </source>
</evidence>
<dbReference type="EMBL" id="BEHY01000017">
    <property type="protein sequence ID" value="GBD08771.1"/>
    <property type="molecule type" value="Genomic_DNA"/>
</dbReference>
<dbReference type="InterPro" id="IPR037294">
    <property type="entry name" value="ABC_BtuC-like"/>
</dbReference>
<keyword evidence="5 8" id="KW-0812">Transmembrane</keyword>
<sequence length="349" mass="36299">MSFRALSLAVRRSRPIRIGLWVGLGMLLTSSLALGVALGPVPIPPSELGRILLGEVRDPTLTTIVWEVRLPRVLLLALTGAALAGAGAAYQGLFRNPLADPYLIGVAAGANLGALIAVALNLSASAFGLLSLPLTAFLGGLLTVGLVIRLARVGGMVPLTALLLAGVAVGAILNALSLGLLMAMVGRVAPHRAWIWMLGGYALGGWPALRGAFPYVVAGLGVLLLLGRPLDVLQFGEEQARQLGLPVERVKRLTIGAATLATAGAVAFTGIIGFVGLIAPHLARLIVGPRYPRVLPASILLGASLLALSDLLSRILLPPQEIPLTILTAFLGGPFFLYLLHHTRRGAFF</sequence>
<evidence type="ECO:0000256" key="3">
    <source>
        <dbReference type="ARBA" id="ARBA00022448"/>
    </source>
</evidence>
<evidence type="ECO:0000256" key="4">
    <source>
        <dbReference type="ARBA" id="ARBA00022475"/>
    </source>
</evidence>